<dbReference type="InterPro" id="IPR036188">
    <property type="entry name" value="FAD/NAD-bd_sf"/>
</dbReference>
<evidence type="ECO:0000256" key="2">
    <source>
        <dbReference type="PIRSR" id="PIRSR000137-2"/>
    </source>
</evidence>
<dbReference type="InterPro" id="IPR012132">
    <property type="entry name" value="GMC_OxRdtase"/>
</dbReference>
<dbReference type="Proteomes" id="UP000192907">
    <property type="component" value="Unassembled WGS sequence"/>
</dbReference>
<evidence type="ECO:0000259" key="5">
    <source>
        <dbReference type="Pfam" id="PF05199"/>
    </source>
</evidence>
<protein>
    <submittedName>
        <fullName evidence="6">Choline dehydrogenase</fullName>
    </submittedName>
</protein>
<evidence type="ECO:0000256" key="3">
    <source>
        <dbReference type="SAM" id="SignalP"/>
    </source>
</evidence>
<dbReference type="PANTHER" id="PTHR11552">
    <property type="entry name" value="GLUCOSE-METHANOL-CHOLINE GMC OXIDOREDUCTASE"/>
    <property type="match status" value="1"/>
</dbReference>
<feature type="domain" description="Glucose-methanol-choline oxidoreductase C-terminal" evidence="5">
    <location>
        <begin position="512"/>
        <end position="641"/>
    </location>
</feature>
<sequence length="654" mass="72834">MVSKYLINRRRFAVSAGLSAFTSLLFKGKAIAQEELDFDQTYDDVADFVIVGSGAGGGTLAARLVEYGYSVILIDAGPKETNIAGTVPALHASASEDPARAWKFFVKHFEENPERDPKYADTDQGGPGIFYPRGSAIGGSTAVNAMIYVRPHNSDWNHIAATTKDPSWQAEKMEAYHKKVESWLMPQQPELGFIVKSLFDSPKLRNIVVNTILLRGNVEQIKQIFPRDPFRILRDFKEFGFVEGANQAIQRVLKNFSPNKKSRGDYAQEGAYLISTATHKTSGLIRRRGARERLLEVEAKHPDRLRIKADSFVTDLIFDEASDAQSRVRGVMVDERPSVYGAAYQGPDDLKPKLRTYGARREVIVAGGAFNTPQILMNAGIGPMDHLTEMGIRTRIDLPQVGQNLQDRYEVGMVYQSKDGQPISITEECLFEPTEADPCYQDWLEPDTQTVYDTNGTLISFILKSGYTPDPDLLCFAIPAEFRGYEMDYSKKLNQVPGRFTYAILKGHTENRGGRVRLKSRDPYDTPDIDFNYFPGGYDDADLKAVVKGMESVRGVMNFGVVGHEWDELNPTANTNFAEHVMNTAWGHHASCTCPMGLDPRSSVVDASFKVHGMVNLRVVDASVFPRIPGHFIVSSVYAIGEKAADVIHQEYKA</sequence>
<feature type="signal peptide" evidence="3">
    <location>
        <begin position="1"/>
        <end position="32"/>
    </location>
</feature>
<keyword evidence="2" id="KW-0285">Flavoprotein</keyword>
<keyword evidence="3" id="KW-0732">Signal</keyword>
<dbReference type="InterPro" id="IPR007867">
    <property type="entry name" value="GMC_OxRtase_C"/>
</dbReference>
<dbReference type="GO" id="GO:0050660">
    <property type="term" value="F:flavin adenine dinucleotide binding"/>
    <property type="evidence" value="ECO:0007669"/>
    <property type="project" value="InterPro"/>
</dbReference>
<dbReference type="OrthoDB" id="9785276at2"/>
<dbReference type="GO" id="GO:0016614">
    <property type="term" value="F:oxidoreductase activity, acting on CH-OH group of donors"/>
    <property type="evidence" value="ECO:0007669"/>
    <property type="project" value="InterPro"/>
</dbReference>
<dbReference type="STRING" id="1513793.SAMN06296036_14314"/>
<evidence type="ECO:0000256" key="1">
    <source>
        <dbReference type="ARBA" id="ARBA00010790"/>
    </source>
</evidence>
<accession>A0A1Y6CWM7</accession>
<evidence type="ECO:0000259" key="4">
    <source>
        <dbReference type="Pfam" id="PF00732"/>
    </source>
</evidence>
<evidence type="ECO:0000313" key="7">
    <source>
        <dbReference type="Proteomes" id="UP000192907"/>
    </source>
</evidence>
<dbReference type="SUPFAM" id="SSF51905">
    <property type="entry name" value="FAD/NAD(P)-binding domain"/>
    <property type="match status" value="1"/>
</dbReference>
<feature type="binding site" evidence="2">
    <location>
        <position position="313"/>
    </location>
    <ligand>
        <name>FAD</name>
        <dbReference type="ChEBI" id="CHEBI:57692"/>
    </ligand>
</feature>
<gene>
    <name evidence="6" type="ORF">SAMN06296036_14314</name>
</gene>
<dbReference type="PIRSF" id="PIRSF000137">
    <property type="entry name" value="Alcohol_oxidase"/>
    <property type="match status" value="1"/>
</dbReference>
<dbReference type="Gene3D" id="3.50.50.60">
    <property type="entry name" value="FAD/NAD(P)-binding domain"/>
    <property type="match status" value="1"/>
</dbReference>
<reference evidence="7" key="1">
    <citation type="submission" date="2017-04" db="EMBL/GenBank/DDBJ databases">
        <authorList>
            <person name="Varghese N."/>
            <person name="Submissions S."/>
        </authorList>
    </citation>
    <scope>NUCLEOTIDE SEQUENCE [LARGE SCALE GENOMIC DNA]</scope>
    <source>
        <strain evidence="7">RKEM611</strain>
    </source>
</reference>
<keyword evidence="2" id="KW-0274">FAD</keyword>
<dbReference type="RefSeq" id="WP_132326203.1">
    <property type="nucleotide sequence ID" value="NZ_FWZT01000043.1"/>
</dbReference>
<feature type="chain" id="PRO_5012848250" evidence="3">
    <location>
        <begin position="33"/>
        <end position="654"/>
    </location>
</feature>
<dbReference type="InterPro" id="IPR000172">
    <property type="entry name" value="GMC_OxRdtase_N"/>
</dbReference>
<keyword evidence="7" id="KW-1185">Reference proteome</keyword>
<organism evidence="6 7">
    <name type="scientific">Pseudobacteriovorax antillogorgiicola</name>
    <dbReference type="NCBI Taxonomy" id="1513793"/>
    <lineage>
        <taxon>Bacteria</taxon>
        <taxon>Pseudomonadati</taxon>
        <taxon>Bdellovibrionota</taxon>
        <taxon>Oligoflexia</taxon>
        <taxon>Oligoflexales</taxon>
        <taxon>Pseudobacteriovoracaceae</taxon>
        <taxon>Pseudobacteriovorax</taxon>
    </lineage>
</organism>
<dbReference type="SUPFAM" id="SSF54373">
    <property type="entry name" value="FAD-linked reductases, C-terminal domain"/>
    <property type="match status" value="1"/>
</dbReference>
<dbReference type="Pfam" id="PF00732">
    <property type="entry name" value="GMC_oxred_N"/>
    <property type="match status" value="1"/>
</dbReference>
<dbReference type="Gene3D" id="3.30.560.10">
    <property type="entry name" value="Glucose Oxidase, domain 3"/>
    <property type="match status" value="1"/>
</dbReference>
<comment type="similarity">
    <text evidence="1">Belongs to the GMC oxidoreductase family.</text>
</comment>
<proteinExistence type="inferred from homology"/>
<dbReference type="PANTHER" id="PTHR11552:SF213">
    <property type="entry name" value="DEHYDROGENASE, PUTATIVE-RELATED"/>
    <property type="match status" value="1"/>
</dbReference>
<dbReference type="Pfam" id="PF05199">
    <property type="entry name" value="GMC_oxred_C"/>
    <property type="match status" value="1"/>
</dbReference>
<dbReference type="EMBL" id="FWZT01000043">
    <property type="protein sequence ID" value="SMF82788.1"/>
    <property type="molecule type" value="Genomic_DNA"/>
</dbReference>
<name>A0A1Y6CWM7_9BACT</name>
<comment type="cofactor">
    <cofactor evidence="2">
        <name>FAD</name>
        <dbReference type="ChEBI" id="CHEBI:57692"/>
    </cofactor>
</comment>
<dbReference type="AlphaFoldDB" id="A0A1Y6CWM7"/>
<feature type="domain" description="Glucose-methanol-choline oxidoreductase N-terminal" evidence="4">
    <location>
        <begin position="74"/>
        <end position="409"/>
    </location>
</feature>
<evidence type="ECO:0000313" key="6">
    <source>
        <dbReference type="EMBL" id="SMF82788.1"/>
    </source>
</evidence>